<dbReference type="PROSITE" id="PS50937">
    <property type="entry name" value="HTH_MERR_2"/>
    <property type="match status" value="1"/>
</dbReference>
<dbReference type="RefSeq" id="WP_180567057.1">
    <property type="nucleotide sequence ID" value="NZ_JACCKB010000003.1"/>
</dbReference>
<evidence type="ECO:0000313" key="4">
    <source>
        <dbReference type="EMBL" id="NYZ65026.1"/>
    </source>
</evidence>
<comment type="caution">
    <text evidence="4">The sequence shown here is derived from an EMBL/GenBank/DDBJ whole genome shotgun (WGS) entry which is preliminary data.</text>
</comment>
<organism evidence="4 5">
    <name type="scientific">Spartinivicinus marinus</name>
    <dbReference type="NCBI Taxonomy" id="2994442"/>
    <lineage>
        <taxon>Bacteria</taxon>
        <taxon>Pseudomonadati</taxon>
        <taxon>Pseudomonadota</taxon>
        <taxon>Gammaproteobacteria</taxon>
        <taxon>Oceanospirillales</taxon>
        <taxon>Zooshikellaceae</taxon>
        <taxon>Spartinivicinus</taxon>
    </lineage>
</organism>
<keyword evidence="2" id="KW-0175">Coiled coil</keyword>
<accession>A0A853ICC9</accession>
<reference evidence="4 5" key="1">
    <citation type="submission" date="2020-07" db="EMBL/GenBank/DDBJ databases">
        <title>Endozoicomonas sp. nov., isolated from sediment.</title>
        <authorList>
            <person name="Gu T."/>
        </authorList>
    </citation>
    <scope>NUCLEOTIDE SEQUENCE [LARGE SCALE GENOMIC DNA]</scope>
    <source>
        <strain evidence="4 5">SM1973</strain>
    </source>
</reference>
<evidence type="ECO:0000259" key="3">
    <source>
        <dbReference type="PROSITE" id="PS50937"/>
    </source>
</evidence>
<dbReference type="PANTHER" id="PTHR30204">
    <property type="entry name" value="REDOX-CYCLING DRUG-SENSING TRANSCRIPTIONAL ACTIVATOR SOXR"/>
    <property type="match status" value="1"/>
</dbReference>
<dbReference type="PANTHER" id="PTHR30204:SF58">
    <property type="entry name" value="HTH-TYPE TRANSCRIPTIONAL REGULATOR YFMP"/>
    <property type="match status" value="1"/>
</dbReference>
<evidence type="ECO:0000313" key="5">
    <source>
        <dbReference type="Proteomes" id="UP000569732"/>
    </source>
</evidence>
<name>A0A853ICC9_9GAMM</name>
<dbReference type="GO" id="GO:0003677">
    <property type="term" value="F:DNA binding"/>
    <property type="evidence" value="ECO:0007669"/>
    <property type="project" value="UniProtKB-KW"/>
</dbReference>
<dbReference type="Gene3D" id="1.10.1660.10">
    <property type="match status" value="1"/>
</dbReference>
<sequence>MSATYSISELAKEFAITTRTIRFYEDKGLLTPMRQGQVRVYSHKDRVHLKLILRGKRLGFSLDECQELIEMYTPGTSNIKQIQALLDKIAVKRQQLNQQLKDIAALQQELDTAEQRCLDVLKSTDFSQ</sequence>
<keyword evidence="5" id="KW-1185">Reference proteome</keyword>
<dbReference type="GO" id="GO:0003700">
    <property type="term" value="F:DNA-binding transcription factor activity"/>
    <property type="evidence" value="ECO:0007669"/>
    <property type="project" value="InterPro"/>
</dbReference>
<evidence type="ECO:0000256" key="2">
    <source>
        <dbReference type="SAM" id="Coils"/>
    </source>
</evidence>
<dbReference type="SUPFAM" id="SSF46955">
    <property type="entry name" value="Putative DNA-binding domain"/>
    <property type="match status" value="1"/>
</dbReference>
<dbReference type="SMART" id="SM00422">
    <property type="entry name" value="HTH_MERR"/>
    <property type="match status" value="1"/>
</dbReference>
<dbReference type="InterPro" id="IPR009061">
    <property type="entry name" value="DNA-bd_dom_put_sf"/>
</dbReference>
<dbReference type="CDD" id="cd04776">
    <property type="entry name" value="HTH_GnyR"/>
    <property type="match status" value="1"/>
</dbReference>
<feature type="coiled-coil region" evidence="2">
    <location>
        <begin position="79"/>
        <end position="123"/>
    </location>
</feature>
<dbReference type="Proteomes" id="UP000569732">
    <property type="component" value="Unassembled WGS sequence"/>
</dbReference>
<dbReference type="Pfam" id="PF13411">
    <property type="entry name" value="MerR_1"/>
    <property type="match status" value="1"/>
</dbReference>
<dbReference type="EMBL" id="JACCKB010000003">
    <property type="protein sequence ID" value="NYZ65026.1"/>
    <property type="molecule type" value="Genomic_DNA"/>
</dbReference>
<dbReference type="InterPro" id="IPR000551">
    <property type="entry name" value="MerR-type_HTH_dom"/>
</dbReference>
<keyword evidence="1 4" id="KW-0238">DNA-binding</keyword>
<dbReference type="InterPro" id="IPR047057">
    <property type="entry name" value="MerR_fam"/>
</dbReference>
<protein>
    <submittedName>
        <fullName evidence="4">MerR family DNA-binding transcriptional regulator</fullName>
    </submittedName>
</protein>
<evidence type="ECO:0000256" key="1">
    <source>
        <dbReference type="ARBA" id="ARBA00023125"/>
    </source>
</evidence>
<feature type="domain" description="HTH merR-type" evidence="3">
    <location>
        <begin position="4"/>
        <end position="71"/>
    </location>
</feature>
<dbReference type="AlphaFoldDB" id="A0A853ICC9"/>
<proteinExistence type="predicted"/>
<gene>
    <name evidence="4" type="ORF">H0A36_03330</name>
</gene>